<dbReference type="AlphaFoldDB" id="A0A6C0ALW8"/>
<sequence length="45" mass="5779">MYYIDKIRTVMEDFIFQCKNCFYKKTEEEEDIQRLLEIERLWGYF</sequence>
<organism evidence="1">
    <name type="scientific">viral metagenome</name>
    <dbReference type="NCBI Taxonomy" id="1070528"/>
    <lineage>
        <taxon>unclassified sequences</taxon>
        <taxon>metagenomes</taxon>
        <taxon>organismal metagenomes</taxon>
    </lineage>
</organism>
<accession>A0A6C0ALW8</accession>
<protein>
    <submittedName>
        <fullName evidence="1">Uncharacterized protein</fullName>
    </submittedName>
</protein>
<dbReference type="EMBL" id="MN740719">
    <property type="protein sequence ID" value="QHS80784.1"/>
    <property type="molecule type" value="Genomic_DNA"/>
</dbReference>
<evidence type="ECO:0000313" key="1">
    <source>
        <dbReference type="EMBL" id="QHS80784.1"/>
    </source>
</evidence>
<reference evidence="1" key="1">
    <citation type="journal article" date="2020" name="Nature">
        <title>Giant virus diversity and host interactions through global metagenomics.</title>
        <authorList>
            <person name="Schulz F."/>
            <person name="Roux S."/>
            <person name="Paez-Espino D."/>
            <person name="Jungbluth S."/>
            <person name="Walsh D.A."/>
            <person name="Denef V.J."/>
            <person name="McMahon K.D."/>
            <person name="Konstantinidis K.T."/>
            <person name="Eloe-Fadrosh E.A."/>
            <person name="Kyrpides N.C."/>
            <person name="Woyke T."/>
        </authorList>
    </citation>
    <scope>NUCLEOTIDE SEQUENCE</scope>
    <source>
        <strain evidence="1">GVMAG-S-1091796-13</strain>
    </source>
</reference>
<name>A0A6C0ALW8_9ZZZZ</name>
<proteinExistence type="predicted"/>